<name>A0A437QBL4_9GAMM</name>
<evidence type="ECO:0000256" key="3">
    <source>
        <dbReference type="ARBA" id="ARBA00022449"/>
    </source>
</evidence>
<comment type="caution">
    <text evidence="10">The sequence shown here is derived from an EMBL/GenBank/DDBJ whole genome shotgun (WGS) entry which is preliminary data.</text>
</comment>
<accession>A0A437QBL4</accession>
<dbReference type="PANTHER" id="PTHR32468">
    <property type="entry name" value="CATION/H + ANTIPORTER"/>
    <property type="match status" value="1"/>
</dbReference>
<feature type="transmembrane region" description="Helical" evidence="8">
    <location>
        <begin position="135"/>
        <end position="158"/>
    </location>
</feature>
<dbReference type="OrthoDB" id="9793589at2"/>
<dbReference type="EMBL" id="SACS01000036">
    <property type="protein sequence ID" value="RVU31916.1"/>
    <property type="molecule type" value="Genomic_DNA"/>
</dbReference>
<dbReference type="GO" id="GO:0015297">
    <property type="term" value="F:antiporter activity"/>
    <property type="evidence" value="ECO:0007669"/>
    <property type="project" value="UniProtKB-KW"/>
</dbReference>
<dbReference type="RefSeq" id="WP_127701220.1">
    <property type="nucleotide sequence ID" value="NZ_SACS01000036.1"/>
</dbReference>
<dbReference type="AlphaFoldDB" id="A0A437QBL4"/>
<evidence type="ECO:0000256" key="7">
    <source>
        <dbReference type="ARBA" id="ARBA00023136"/>
    </source>
</evidence>
<feature type="transmembrane region" description="Helical" evidence="8">
    <location>
        <begin position="316"/>
        <end position="339"/>
    </location>
</feature>
<dbReference type="InterPro" id="IPR006153">
    <property type="entry name" value="Cation/H_exchanger_TM"/>
</dbReference>
<dbReference type="GO" id="GO:1902600">
    <property type="term" value="P:proton transmembrane transport"/>
    <property type="evidence" value="ECO:0007669"/>
    <property type="project" value="InterPro"/>
</dbReference>
<keyword evidence="2" id="KW-0813">Transport</keyword>
<dbReference type="Pfam" id="PF00999">
    <property type="entry name" value="Na_H_Exchanger"/>
    <property type="match status" value="1"/>
</dbReference>
<organism evidence="10 11">
    <name type="scientific">Rheinheimera riviphila</name>
    <dbReference type="NCBI Taxonomy" id="1834037"/>
    <lineage>
        <taxon>Bacteria</taxon>
        <taxon>Pseudomonadati</taxon>
        <taxon>Pseudomonadota</taxon>
        <taxon>Gammaproteobacteria</taxon>
        <taxon>Chromatiales</taxon>
        <taxon>Chromatiaceae</taxon>
        <taxon>Rheinheimera</taxon>
    </lineage>
</organism>
<evidence type="ECO:0000256" key="8">
    <source>
        <dbReference type="SAM" id="Phobius"/>
    </source>
</evidence>
<evidence type="ECO:0000256" key="2">
    <source>
        <dbReference type="ARBA" id="ARBA00022448"/>
    </source>
</evidence>
<proteinExistence type="predicted"/>
<dbReference type="GO" id="GO:0016020">
    <property type="term" value="C:membrane"/>
    <property type="evidence" value="ECO:0007669"/>
    <property type="project" value="UniProtKB-SubCell"/>
</dbReference>
<sequence length="413" mass="44475">MPVGVSAFFIQILVILLAARVVGWLAVKVGQPRVVGEMIAGILLGPTLFGAFAPDIQQQLFSAEYRPFLSLGAQIGIGLYMFLVGLEFDNSMFQSRARSALAISASGILVPFVMACLLSSWLLEYGGLFASNITWVQATLFLGASISITAFPMLARVIQEQGLANTKLGTLVLAAGAIDDVAAWCLMALLLASFGGDDSLFYKAVIGAIIFSALMLTLVRKHAAKLEQWYRREGRLTPRLLIVILLLWVASVSTTEWIGLHAVFGGFLLGVAMPRGPLASHLIKRLQPVVLIGLVPLFFTVSGLKTDLSVLSQGTLWQVALAVIGASIFAKAVACYLAARLCGENHPMSLAVGILMNARGMMELILLNIALQNGVITADLFSVLVLMTVITTMMATPLFNWLQRLPSFRAQIH</sequence>
<feature type="transmembrane region" description="Helical" evidence="8">
    <location>
        <begin position="285"/>
        <end position="304"/>
    </location>
</feature>
<feature type="transmembrane region" description="Helical" evidence="8">
    <location>
        <begin position="240"/>
        <end position="273"/>
    </location>
</feature>
<evidence type="ECO:0000256" key="4">
    <source>
        <dbReference type="ARBA" id="ARBA00022692"/>
    </source>
</evidence>
<dbReference type="InterPro" id="IPR050794">
    <property type="entry name" value="CPA2_transporter"/>
</dbReference>
<evidence type="ECO:0000256" key="6">
    <source>
        <dbReference type="ARBA" id="ARBA00023065"/>
    </source>
</evidence>
<evidence type="ECO:0000259" key="9">
    <source>
        <dbReference type="Pfam" id="PF00999"/>
    </source>
</evidence>
<keyword evidence="11" id="KW-1185">Reference proteome</keyword>
<reference evidence="10 11" key="1">
    <citation type="submission" date="2019-01" db="EMBL/GenBank/DDBJ databases">
        <authorList>
            <person name="Chen W.-M."/>
        </authorList>
    </citation>
    <scope>NUCLEOTIDE SEQUENCE [LARGE SCALE GENOMIC DNA]</scope>
    <source>
        <strain evidence="10 11">KYPC3</strain>
    </source>
</reference>
<feature type="transmembrane region" description="Helical" evidence="8">
    <location>
        <begin position="100"/>
        <end position="123"/>
    </location>
</feature>
<evidence type="ECO:0000256" key="5">
    <source>
        <dbReference type="ARBA" id="ARBA00022989"/>
    </source>
</evidence>
<feature type="transmembrane region" description="Helical" evidence="8">
    <location>
        <begin position="200"/>
        <end position="219"/>
    </location>
</feature>
<gene>
    <name evidence="10" type="ORF">EOE67_19730</name>
</gene>
<keyword evidence="3" id="KW-0050">Antiport</keyword>
<keyword evidence="4 8" id="KW-0812">Transmembrane</keyword>
<feature type="transmembrane region" description="Helical" evidence="8">
    <location>
        <begin position="65"/>
        <end position="88"/>
    </location>
</feature>
<evidence type="ECO:0000313" key="10">
    <source>
        <dbReference type="EMBL" id="RVU31916.1"/>
    </source>
</evidence>
<keyword evidence="6" id="KW-0406">Ion transport</keyword>
<feature type="transmembrane region" description="Helical" evidence="8">
    <location>
        <begin position="34"/>
        <end position="53"/>
    </location>
</feature>
<keyword evidence="7 8" id="KW-0472">Membrane</keyword>
<feature type="transmembrane region" description="Helical" evidence="8">
    <location>
        <begin position="378"/>
        <end position="399"/>
    </location>
</feature>
<evidence type="ECO:0000313" key="11">
    <source>
        <dbReference type="Proteomes" id="UP000283077"/>
    </source>
</evidence>
<feature type="transmembrane region" description="Helical" evidence="8">
    <location>
        <begin position="170"/>
        <end position="194"/>
    </location>
</feature>
<keyword evidence="5 8" id="KW-1133">Transmembrane helix</keyword>
<dbReference type="PANTHER" id="PTHR32468:SF0">
    <property type="entry name" value="K(+)_H(+) ANTIPORTER 1"/>
    <property type="match status" value="1"/>
</dbReference>
<dbReference type="Proteomes" id="UP000283077">
    <property type="component" value="Unassembled WGS sequence"/>
</dbReference>
<protein>
    <submittedName>
        <fullName evidence="10">Cation:proton antiporter</fullName>
    </submittedName>
</protein>
<feature type="domain" description="Cation/H+ exchanger transmembrane" evidence="9">
    <location>
        <begin position="17"/>
        <end position="399"/>
    </location>
</feature>
<comment type="subcellular location">
    <subcellularLocation>
        <location evidence="1">Membrane</location>
        <topology evidence="1">Multi-pass membrane protein</topology>
    </subcellularLocation>
</comment>
<feature type="transmembrane region" description="Helical" evidence="8">
    <location>
        <begin position="6"/>
        <end position="27"/>
    </location>
</feature>
<dbReference type="Gene3D" id="1.20.1530.20">
    <property type="match status" value="1"/>
</dbReference>
<dbReference type="InterPro" id="IPR038770">
    <property type="entry name" value="Na+/solute_symporter_sf"/>
</dbReference>
<evidence type="ECO:0000256" key="1">
    <source>
        <dbReference type="ARBA" id="ARBA00004141"/>
    </source>
</evidence>
<feature type="transmembrane region" description="Helical" evidence="8">
    <location>
        <begin position="351"/>
        <end position="371"/>
    </location>
</feature>